<dbReference type="Pfam" id="PF12852">
    <property type="entry name" value="Cupin_6"/>
    <property type="match status" value="1"/>
</dbReference>
<dbReference type="EMBL" id="BOOR01000034">
    <property type="protein sequence ID" value="GII56278.1"/>
    <property type="molecule type" value="Genomic_DNA"/>
</dbReference>
<evidence type="ECO:0000256" key="2">
    <source>
        <dbReference type="ARBA" id="ARBA00023125"/>
    </source>
</evidence>
<evidence type="ECO:0000256" key="1">
    <source>
        <dbReference type="ARBA" id="ARBA00023015"/>
    </source>
</evidence>
<sequence>MGSLSTTPLQAGGQWALAFDGRLDLRIEKVVTGGCWVLVEGRDEPLRVEQGDCYVVVGRRRYRLASDLDADPVPAYPVYRTPDGAPRKVAQVGEGWDTTITGAGFVFDPDPAPLLFDVLPPLIHVPAAVERAPVLRTTLCLLAHESQGEWLGQPAMMNRLAHMLLLQALREYTGRAEGSGGLLAASLHPQLGAALRALHADITQPWSVAELAGIARMSRSTFSLKFRTTVGLPPVDYLLRVRMHTAARALRGTDHTVAVIAASVGYGTESAFSVAFKRVYGLSPSEYRLHPPVRRIELGQAS</sequence>
<organism evidence="5 6">
    <name type="scientific">Planotetraspora thailandica</name>
    <dbReference type="NCBI Taxonomy" id="487172"/>
    <lineage>
        <taxon>Bacteria</taxon>
        <taxon>Bacillati</taxon>
        <taxon>Actinomycetota</taxon>
        <taxon>Actinomycetes</taxon>
        <taxon>Streptosporangiales</taxon>
        <taxon>Streptosporangiaceae</taxon>
        <taxon>Planotetraspora</taxon>
    </lineage>
</organism>
<evidence type="ECO:0000259" key="4">
    <source>
        <dbReference type="PROSITE" id="PS01124"/>
    </source>
</evidence>
<dbReference type="Pfam" id="PF12833">
    <property type="entry name" value="HTH_18"/>
    <property type="match status" value="1"/>
</dbReference>
<protein>
    <submittedName>
        <fullName evidence="5">AraC family transcriptional regulator</fullName>
    </submittedName>
</protein>
<keyword evidence="2" id="KW-0238">DNA-binding</keyword>
<feature type="domain" description="HTH araC/xylS-type" evidence="4">
    <location>
        <begin position="192"/>
        <end position="290"/>
    </location>
</feature>
<dbReference type="GO" id="GO:0003700">
    <property type="term" value="F:DNA-binding transcription factor activity"/>
    <property type="evidence" value="ECO:0007669"/>
    <property type="project" value="InterPro"/>
</dbReference>
<dbReference type="InterPro" id="IPR009057">
    <property type="entry name" value="Homeodomain-like_sf"/>
</dbReference>
<dbReference type="InterPro" id="IPR050204">
    <property type="entry name" value="AraC_XylS_family_regulators"/>
</dbReference>
<dbReference type="PANTHER" id="PTHR46796:SF13">
    <property type="entry name" value="HTH-TYPE TRANSCRIPTIONAL ACTIVATOR RHAS"/>
    <property type="match status" value="1"/>
</dbReference>
<gene>
    <name evidence="5" type="ORF">Pth03_46670</name>
</gene>
<reference evidence="5" key="1">
    <citation type="submission" date="2021-01" db="EMBL/GenBank/DDBJ databases">
        <title>Whole genome shotgun sequence of Planotetraspora thailandica NBRC 104271.</title>
        <authorList>
            <person name="Komaki H."/>
            <person name="Tamura T."/>
        </authorList>
    </citation>
    <scope>NUCLEOTIDE SEQUENCE</scope>
    <source>
        <strain evidence="5">NBRC 104271</strain>
    </source>
</reference>
<dbReference type="Proteomes" id="UP000605992">
    <property type="component" value="Unassembled WGS sequence"/>
</dbReference>
<dbReference type="PROSITE" id="PS00041">
    <property type="entry name" value="HTH_ARAC_FAMILY_1"/>
    <property type="match status" value="1"/>
</dbReference>
<dbReference type="PRINTS" id="PR00032">
    <property type="entry name" value="HTHARAC"/>
</dbReference>
<dbReference type="InterPro" id="IPR018060">
    <property type="entry name" value="HTH_AraC"/>
</dbReference>
<evidence type="ECO:0000256" key="3">
    <source>
        <dbReference type="ARBA" id="ARBA00023163"/>
    </source>
</evidence>
<dbReference type="GO" id="GO:0043565">
    <property type="term" value="F:sequence-specific DNA binding"/>
    <property type="evidence" value="ECO:0007669"/>
    <property type="project" value="InterPro"/>
</dbReference>
<name>A0A8J3V2J1_9ACTN</name>
<dbReference type="Gene3D" id="1.10.10.60">
    <property type="entry name" value="Homeodomain-like"/>
    <property type="match status" value="2"/>
</dbReference>
<dbReference type="InterPro" id="IPR032783">
    <property type="entry name" value="AraC_lig"/>
</dbReference>
<dbReference type="PROSITE" id="PS01124">
    <property type="entry name" value="HTH_ARAC_FAMILY_2"/>
    <property type="match status" value="1"/>
</dbReference>
<evidence type="ECO:0000313" key="6">
    <source>
        <dbReference type="Proteomes" id="UP000605992"/>
    </source>
</evidence>
<keyword evidence="3" id="KW-0804">Transcription</keyword>
<keyword evidence="6" id="KW-1185">Reference proteome</keyword>
<dbReference type="InterPro" id="IPR018062">
    <property type="entry name" value="HTH_AraC-typ_CS"/>
</dbReference>
<dbReference type="SUPFAM" id="SSF46689">
    <property type="entry name" value="Homeodomain-like"/>
    <property type="match status" value="2"/>
</dbReference>
<evidence type="ECO:0000313" key="5">
    <source>
        <dbReference type="EMBL" id="GII56278.1"/>
    </source>
</evidence>
<dbReference type="SMART" id="SM00342">
    <property type="entry name" value="HTH_ARAC"/>
    <property type="match status" value="1"/>
</dbReference>
<comment type="caution">
    <text evidence="5">The sequence shown here is derived from an EMBL/GenBank/DDBJ whole genome shotgun (WGS) entry which is preliminary data.</text>
</comment>
<accession>A0A8J3V2J1</accession>
<proteinExistence type="predicted"/>
<keyword evidence="1" id="KW-0805">Transcription regulation</keyword>
<dbReference type="AlphaFoldDB" id="A0A8J3V2J1"/>
<dbReference type="PANTHER" id="PTHR46796">
    <property type="entry name" value="HTH-TYPE TRANSCRIPTIONAL ACTIVATOR RHAS-RELATED"/>
    <property type="match status" value="1"/>
</dbReference>
<dbReference type="InterPro" id="IPR020449">
    <property type="entry name" value="Tscrpt_reg_AraC-type_HTH"/>
</dbReference>